<evidence type="ECO:0000256" key="1">
    <source>
        <dbReference type="SAM" id="Coils"/>
    </source>
</evidence>
<feature type="coiled-coil region" evidence="1">
    <location>
        <begin position="68"/>
        <end position="102"/>
    </location>
</feature>
<gene>
    <name evidence="2" type="ORF">F969_00083</name>
</gene>
<name>N8VMZ9_9GAMM</name>
<organism evidence="2 3">
    <name type="scientific">Acinetobacter variabilis</name>
    <dbReference type="NCBI Taxonomy" id="70346"/>
    <lineage>
        <taxon>Bacteria</taxon>
        <taxon>Pseudomonadati</taxon>
        <taxon>Pseudomonadota</taxon>
        <taxon>Gammaproteobacteria</taxon>
        <taxon>Moraxellales</taxon>
        <taxon>Moraxellaceae</taxon>
        <taxon>Acinetobacter</taxon>
    </lineage>
</organism>
<evidence type="ECO:0008006" key="4">
    <source>
        <dbReference type="Google" id="ProtNLM"/>
    </source>
</evidence>
<dbReference type="InterPro" id="IPR047783">
    <property type="entry name" value="ORF2/OrfX-like"/>
</dbReference>
<keyword evidence="3" id="KW-1185">Reference proteome</keyword>
<proteinExistence type="predicted"/>
<keyword evidence="1" id="KW-0175">Coiled coil</keyword>
<dbReference type="eggNOG" id="ENOG5031R8V">
    <property type="taxonomic scope" value="Bacteria"/>
</dbReference>
<sequence>MNLLTIVDAAKQFNVTRSRIYRALEKGTITAQIDDEGIKRIDPSDMVRVFGNAKHKKPVANKSDTIRMEQSETVVEILREQLKQAQEREQFYKAEIANIRKDFDDYKLLITMKNPSPASAFTEQPEQSSIQKNDTVQTGQAIECNDRGQPEEKVLITERKSPGRKQGLFGRVLRTLIED</sequence>
<dbReference type="HOGENOM" id="CLU_1479066_0_0_6"/>
<dbReference type="NCBIfam" id="NF038291">
    <property type="entry name" value="rep_pAB02_ORF2"/>
    <property type="match status" value="1"/>
</dbReference>
<protein>
    <recommendedName>
        <fullName evidence="4">Helix-turn-helix domain-containing protein</fullName>
    </recommendedName>
</protein>
<comment type="caution">
    <text evidence="2">The sequence shown here is derived from an EMBL/GenBank/DDBJ whole genome shotgun (WGS) entry which is preliminary data.</text>
</comment>
<accession>N8VMZ9</accession>
<dbReference type="Proteomes" id="UP000013070">
    <property type="component" value="Unassembled WGS sequence"/>
</dbReference>
<dbReference type="RefSeq" id="WP_004788319.1">
    <property type="nucleotide sequence ID" value="NZ_KB849415.1"/>
</dbReference>
<dbReference type="EMBL" id="APPE01000008">
    <property type="protein sequence ID" value="ENV00906.1"/>
    <property type="molecule type" value="Genomic_DNA"/>
</dbReference>
<reference evidence="2 3" key="1">
    <citation type="submission" date="2013-02" db="EMBL/GenBank/DDBJ databases">
        <title>The Genome Sequence of Acinetobacter sp. NIPH 899.</title>
        <authorList>
            <consortium name="The Broad Institute Genome Sequencing Platform"/>
            <consortium name="The Broad Institute Genome Sequencing Center for Infectious Disease"/>
            <person name="Cerqueira G."/>
            <person name="Feldgarden M."/>
            <person name="Courvalin P."/>
            <person name="Perichon B."/>
            <person name="Grillot-Courvalin C."/>
            <person name="Clermont D."/>
            <person name="Rocha E."/>
            <person name="Yoon E.-J."/>
            <person name="Nemec A."/>
            <person name="Walker B."/>
            <person name="Young S.K."/>
            <person name="Zeng Q."/>
            <person name="Gargeya S."/>
            <person name="Fitzgerald M."/>
            <person name="Haas B."/>
            <person name="Abouelleil A."/>
            <person name="Alvarado L."/>
            <person name="Arachchi H.M."/>
            <person name="Berlin A.M."/>
            <person name="Chapman S.B."/>
            <person name="Dewar J."/>
            <person name="Goldberg J."/>
            <person name="Griggs A."/>
            <person name="Gujja S."/>
            <person name="Hansen M."/>
            <person name="Howarth C."/>
            <person name="Imamovic A."/>
            <person name="Larimer J."/>
            <person name="McCowan C."/>
            <person name="Murphy C."/>
            <person name="Neiman D."/>
            <person name="Pearson M."/>
            <person name="Priest M."/>
            <person name="Roberts A."/>
            <person name="Saif S."/>
            <person name="Shea T."/>
            <person name="Sisk P."/>
            <person name="Sykes S."/>
            <person name="Wortman J."/>
            <person name="Nusbaum C."/>
            <person name="Birren B."/>
        </authorList>
    </citation>
    <scope>NUCLEOTIDE SEQUENCE [LARGE SCALE GENOMIC DNA]</scope>
    <source>
        <strain evidence="2 3">NIPH 899</strain>
    </source>
</reference>
<dbReference type="AlphaFoldDB" id="N8VMZ9"/>
<evidence type="ECO:0000313" key="2">
    <source>
        <dbReference type="EMBL" id="ENV00906.1"/>
    </source>
</evidence>
<evidence type="ECO:0000313" key="3">
    <source>
        <dbReference type="Proteomes" id="UP000013070"/>
    </source>
</evidence>